<feature type="transmembrane region" description="Helical" evidence="12">
    <location>
        <begin position="89"/>
        <end position="114"/>
    </location>
</feature>
<dbReference type="SUPFAM" id="SSF53901">
    <property type="entry name" value="Thiolase-like"/>
    <property type="match status" value="2"/>
</dbReference>
<name>A0A9Q1KG59_9CARY</name>
<comment type="similarity">
    <text evidence="3">Belongs to the thiolase-like superfamily. Chalcone/stilbene synthases family.</text>
</comment>
<proteinExistence type="inferred from homology"/>
<dbReference type="EC" id="2.3.1.199" evidence="4"/>
<feature type="region of interest" description="Disordered" evidence="11">
    <location>
        <begin position="638"/>
        <end position="659"/>
    </location>
</feature>
<keyword evidence="6 12" id="KW-0812">Transmembrane</keyword>
<comment type="caution">
    <text evidence="15">The sequence shown here is derived from an EMBL/GenBank/DDBJ whole genome shotgun (WGS) entry which is preliminary data.</text>
</comment>
<feature type="transmembrane region" description="Helical" evidence="12">
    <location>
        <begin position="57"/>
        <end position="77"/>
    </location>
</feature>
<feature type="compositionally biased region" description="Polar residues" evidence="11">
    <location>
        <begin position="643"/>
        <end position="659"/>
    </location>
</feature>
<dbReference type="InterPro" id="IPR013747">
    <property type="entry name" value="ACP_syn_III_C"/>
</dbReference>
<feature type="domain" description="Beta-ketoacyl-[acyl-carrier-protein] synthase III C-terminal" evidence="14">
    <location>
        <begin position="419"/>
        <end position="499"/>
    </location>
</feature>
<evidence type="ECO:0000313" key="16">
    <source>
        <dbReference type="Proteomes" id="UP001153076"/>
    </source>
</evidence>
<dbReference type="InterPro" id="IPR008480">
    <property type="entry name" value="DUF761_pln"/>
</dbReference>
<dbReference type="CDD" id="cd00831">
    <property type="entry name" value="CHS_like"/>
    <property type="match status" value="1"/>
</dbReference>
<evidence type="ECO:0000256" key="9">
    <source>
        <dbReference type="ARBA" id="ARBA00023315"/>
    </source>
</evidence>
<keyword evidence="9" id="KW-0012">Acyltransferase</keyword>
<evidence type="ECO:0000256" key="8">
    <source>
        <dbReference type="ARBA" id="ARBA00023136"/>
    </source>
</evidence>
<dbReference type="PANTHER" id="PTHR31561">
    <property type="entry name" value="3-KETOACYL-COA SYNTHASE"/>
    <property type="match status" value="1"/>
</dbReference>
<dbReference type="Gene3D" id="3.40.47.10">
    <property type="match status" value="1"/>
</dbReference>
<protein>
    <recommendedName>
        <fullName evidence="4">very-long-chain 3-oxoacyl-CoA synthase</fullName>
        <ecNumber evidence="4">2.3.1.199</ecNumber>
    </recommendedName>
</protein>
<keyword evidence="5" id="KW-0808">Transferase</keyword>
<evidence type="ECO:0000313" key="15">
    <source>
        <dbReference type="EMBL" id="KAJ8442909.1"/>
    </source>
</evidence>
<evidence type="ECO:0000256" key="3">
    <source>
        <dbReference type="ARBA" id="ARBA00005531"/>
    </source>
</evidence>
<comment type="pathway">
    <text evidence="2">Lipid metabolism; fatty acid biosynthesis.</text>
</comment>
<dbReference type="FunFam" id="3.40.47.10:FF:000028">
    <property type="entry name" value="3-ketoacyl-CoA synthase"/>
    <property type="match status" value="1"/>
</dbReference>
<comment type="subcellular location">
    <subcellularLocation>
        <location evidence="1">Membrane</location>
    </subcellularLocation>
</comment>
<dbReference type="GO" id="GO:0016020">
    <property type="term" value="C:membrane"/>
    <property type="evidence" value="ECO:0007669"/>
    <property type="project" value="UniProtKB-SubCell"/>
</dbReference>
<evidence type="ECO:0000259" key="13">
    <source>
        <dbReference type="Pfam" id="PF08392"/>
    </source>
</evidence>
<dbReference type="Pfam" id="PF08392">
    <property type="entry name" value="FAE1_CUT1_RppA"/>
    <property type="match status" value="1"/>
</dbReference>
<dbReference type="InterPro" id="IPR013601">
    <property type="entry name" value="FAE1_typ3_polyketide_synth"/>
</dbReference>
<comment type="catalytic activity">
    <reaction evidence="10">
        <text>a very-long-chain acyl-CoA + malonyl-CoA + H(+) = a very-long-chain 3-oxoacyl-CoA + CO2 + CoA</text>
        <dbReference type="Rhea" id="RHEA:32727"/>
        <dbReference type="ChEBI" id="CHEBI:15378"/>
        <dbReference type="ChEBI" id="CHEBI:16526"/>
        <dbReference type="ChEBI" id="CHEBI:57287"/>
        <dbReference type="ChEBI" id="CHEBI:57384"/>
        <dbReference type="ChEBI" id="CHEBI:90725"/>
        <dbReference type="ChEBI" id="CHEBI:90736"/>
        <dbReference type="EC" id="2.3.1.199"/>
    </reaction>
</comment>
<dbReference type="EMBL" id="JAKOGI010000132">
    <property type="protein sequence ID" value="KAJ8442909.1"/>
    <property type="molecule type" value="Genomic_DNA"/>
</dbReference>
<evidence type="ECO:0000256" key="7">
    <source>
        <dbReference type="ARBA" id="ARBA00022989"/>
    </source>
</evidence>
<evidence type="ECO:0000256" key="11">
    <source>
        <dbReference type="SAM" id="MobiDB-lite"/>
    </source>
</evidence>
<keyword evidence="16" id="KW-1185">Reference proteome</keyword>
<dbReference type="InterPro" id="IPR012392">
    <property type="entry name" value="3-ktacl-CoA_syn"/>
</dbReference>
<dbReference type="InterPro" id="IPR016039">
    <property type="entry name" value="Thiolase-like"/>
</dbReference>
<keyword evidence="7 12" id="KW-1133">Transmembrane helix</keyword>
<organism evidence="15 16">
    <name type="scientific">Carnegiea gigantea</name>
    <dbReference type="NCBI Taxonomy" id="171969"/>
    <lineage>
        <taxon>Eukaryota</taxon>
        <taxon>Viridiplantae</taxon>
        <taxon>Streptophyta</taxon>
        <taxon>Embryophyta</taxon>
        <taxon>Tracheophyta</taxon>
        <taxon>Spermatophyta</taxon>
        <taxon>Magnoliopsida</taxon>
        <taxon>eudicotyledons</taxon>
        <taxon>Gunneridae</taxon>
        <taxon>Pentapetalae</taxon>
        <taxon>Caryophyllales</taxon>
        <taxon>Cactineae</taxon>
        <taxon>Cactaceae</taxon>
        <taxon>Cactoideae</taxon>
        <taxon>Echinocereeae</taxon>
        <taxon>Carnegiea</taxon>
    </lineage>
</organism>
<dbReference type="GO" id="GO:0009922">
    <property type="term" value="F:fatty acid elongase activity"/>
    <property type="evidence" value="ECO:0007669"/>
    <property type="project" value="UniProtKB-EC"/>
</dbReference>
<evidence type="ECO:0000256" key="2">
    <source>
        <dbReference type="ARBA" id="ARBA00005194"/>
    </source>
</evidence>
<dbReference type="GO" id="GO:0006633">
    <property type="term" value="P:fatty acid biosynthetic process"/>
    <property type="evidence" value="ECO:0007669"/>
    <property type="project" value="InterPro"/>
</dbReference>
<evidence type="ECO:0000256" key="6">
    <source>
        <dbReference type="ARBA" id="ARBA00022692"/>
    </source>
</evidence>
<evidence type="ECO:0000256" key="4">
    <source>
        <dbReference type="ARBA" id="ARBA00012307"/>
    </source>
</evidence>
<evidence type="ECO:0000256" key="5">
    <source>
        <dbReference type="ARBA" id="ARBA00022679"/>
    </source>
</evidence>
<evidence type="ECO:0000256" key="10">
    <source>
        <dbReference type="ARBA" id="ARBA00047375"/>
    </source>
</evidence>
<sequence>MGSIDMDKEKLTAEMAFRDEASAVIKIRQKLPDFLQSVKLKYVKLGYGYSCKPPTSLLVFAVAMPLLVSTLLQLTGLRMDRISDLWTHWAVFVDTATGLTGLVVLLIVLGLYWARRPRPVYLVDFACHKPDDERKMSVESFLKMTENCGAFEPEIVEFQKRIARRSGLGDETYFARGITSEPPNFSMSEARGEAESVIFTTVDALFEKTGVRPEDIDILIVNCSLFNPTPSLSSMIVNHYKLKPTIKSYNLSGMGCSAGLISVDLAKHLLRASPNSYAMVFSTENITQNWYFGNDRSMLLCNCIFRMGGAAVLLSNKARDRARSKYELVHTVRTHKGSDDNSYNCVYQREDDKGIVGVSLARELMAVAGDALKTNITTLGPLVLPWSEQLMFFLTLVRRKVLKQAKVKPYIPNFKLAFEHFCIHAGGRAVLDEIEKNLALTEWHMEPSRMTLHRFGNTSSSSLWYELAYTEAKGRVKGGDRVWQIAFGSGFKCNSAVWKALRKIEKYINQSSWRFVSLLSRARAPAAMITGRRWRGRALSFNDRPGLRACVDLDAPDHNTHARDDDGDDESVESEGSGGATASPLVLRRTASCPSPGEEDSHVDERAEKFIAWFREQLNYERQISLRLRYVRGYGSFEEESSSNDTNVSPLSSFVVSPT</sequence>
<feature type="domain" description="FAE" evidence="13">
    <location>
        <begin position="113"/>
        <end position="401"/>
    </location>
</feature>
<evidence type="ECO:0000256" key="12">
    <source>
        <dbReference type="SAM" id="Phobius"/>
    </source>
</evidence>
<accession>A0A9Q1KG59</accession>
<gene>
    <name evidence="15" type="ORF">Cgig2_022275</name>
</gene>
<evidence type="ECO:0000259" key="14">
    <source>
        <dbReference type="Pfam" id="PF08541"/>
    </source>
</evidence>
<feature type="compositionally biased region" description="Basic and acidic residues" evidence="11">
    <location>
        <begin position="555"/>
        <end position="564"/>
    </location>
</feature>
<dbReference type="AlphaFoldDB" id="A0A9Q1KG59"/>
<reference evidence="15" key="1">
    <citation type="submission" date="2022-04" db="EMBL/GenBank/DDBJ databases">
        <title>Carnegiea gigantea Genome sequencing and assembly v2.</title>
        <authorList>
            <person name="Copetti D."/>
            <person name="Sanderson M.J."/>
            <person name="Burquez A."/>
            <person name="Wojciechowski M.F."/>
        </authorList>
    </citation>
    <scope>NUCLEOTIDE SEQUENCE</scope>
    <source>
        <strain evidence="15">SGP5-SGP5p</strain>
        <tissue evidence="15">Aerial part</tissue>
    </source>
</reference>
<keyword evidence="8 12" id="KW-0472">Membrane</keyword>
<evidence type="ECO:0000256" key="1">
    <source>
        <dbReference type="ARBA" id="ARBA00004370"/>
    </source>
</evidence>
<dbReference type="Pfam" id="PF05553">
    <property type="entry name" value="DUF761"/>
    <property type="match status" value="1"/>
</dbReference>
<dbReference type="OrthoDB" id="329835at2759"/>
<feature type="region of interest" description="Disordered" evidence="11">
    <location>
        <begin position="552"/>
        <end position="601"/>
    </location>
</feature>
<dbReference type="Proteomes" id="UP001153076">
    <property type="component" value="Unassembled WGS sequence"/>
</dbReference>
<dbReference type="Pfam" id="PF08541">
    <property type="entry name" value="ACP_syn_III_C"/>
    <property type="match status" value="1"/>
</dbReference>